<accession>A0A6J7WRY8</accession>
<organism evidence="1">
    <name type="scientific">uncultured Caudovirales phage</name>
    <dbReference type="NCBI Taxonomy" id="2100421"/>
    <lineage>
        <taxon>Viruses</taxon>
        <taxon>Duplodnaviria</taxon>
        <taxon>Heunggongvirae</taxon>
        <taxon>Uroviricota</taxon>
        <taxon>Caudoviricetes</taxon>
        <taxon>Peduoviridae</taxon>
        <taxon>Maltschvirus</taxon>
        <taxon>Maltschvirus maltsch</taxon>
    </lineage>
</organism>
<reference evidence="1" key="1">
    <citation type="submission" date="2020-05" db="EMBL/GenBank/DDBJ databases">
        <authorList>
            <person name="Chiriac C."/>
            <person name="Salcher M."/>
            <person name="Ghai R."/>
            <person name="Kavagutti S V."/>
        </authorList>
    </citation>
    <scope>NUCLEOTIDE SEQUENCE</scope>
</reference>
<proteinExistence type="predicted"/>
<sequence>MIRFYNKKHVSGETLEKCKSLGEFILDKFFTNPKKNRLDIKIRFIKGLLEKTDQFANCIWEDQHFRGEEFIIEIDPDLKINTLLNSLAHEFVHVKQWAKGEYYELQSEPKVYKFNGKRVDTRKIDYWDTPWEIEAHGRAIGLIVQWVRKNNLPYEDLTT</sequence>
<evidence type="ECO:0000313" key="1">
    <source>
        <dbReference type="EMBL" id="CAB5220716.1"/>
    </source>
</evidence>
<gene>
    <name evidence="1" type="ORF">UFOVP247_27</name>
</gene>
<name>A0A6J7WRY8_9CAUD</name>
<evidence type="ECO:0008006" key="2">
    <source>
        <dbReference type="Google" id="ProtNLM"/>
    </source>
</evidence>
<dbReference type="EMBL" id="LR798288">
    <property type="protein sequence ID" value="CAB5220716.1"/>
    <property type="molecule type" value="Genomic_DNA"/>
</dbReference>
<protein>
    <recommendedName>
        <fullName evidence="2">SprT-like</fullName>
    </recommendedName>
</protein>